<gene>
    <name evidence="2" type="ORF">CLUMA_CG006711</name>
</gene>
<keyword evidence="3" id="KW-1185">Reference proteome</keyword>
<protein>
    <submittedName>
        <fullName evidence="2">CLUMA_CG006711, isoform A</fullName>
    </submittedName>
</protein>
<dbReference type="EMBL" id="CVRI01000036">
    <property type="protein sequence ID" value="CRK93038.1"/>
    <property type="molecule type" value="Genomic_DNA"/>
</dbReference>
<reference evidence="2 3" key="1">
    <citation type="submission" date="2015-04" db="EMBL/GenBank/DDBJ databases">
        <authorList>
            <person name="Syromyatnikov M.Y."/>
            <person name="Popov V.N."/>
        </authorList>
    </citation>
    <scope>NUCLEOTIDE SEQUENCE [LARGE SCALE GENOMIC DNA]</scope>
</reference>
<organism evidence="2 3">
    <name type="scientific">Clunio marinus</name>
    <dbReference type="NCBI Taxonomy" id="568069"/>
    <lineage>
        <taxon>Eukaryota</taxon>
        <taxon>Metazoa</taxon>
        <taxon>Ecdysozoa</taxon>
        <taxon>Arthropoda</taxon>
        <taxon>Hexapoda</taxon>
        <taxon>Insecta</taxon>
        <taxon>Pterygota</taxon>
        <taxon>Neoptera</taxon>
        <taxon>Endopterygota</taxon>
        <taxon>Diptera</taxon>
        <taxon>Nematocera</taxon>
        <taxon>Chironomoidea</taxon>
        <taxon>Chironomidae</taxon>
        <taxon>Clunio</taxon>
    </lineage>
</organism>
<evidence type="ECO:0000313" key="3">
    <source>
        <dbReference type="Proteomes" id="UP000183832"/>
    </source>
</evidence>
<evidence type="ECO:0000256" key="1">
    <source>
        <dbReference type="SAM" id="MobiDB-lite"/>
    </source>
</evidence>
<evidence type="ECO:0000313" key="2">
    <source>
        <dbReference type="EMBL" id="CRK93038.1"/>
    </source>
</evidence>
<feature type="region of interest" description="Disordered" evidence="1">
    <location>
        <begin position="1"/>
        <end position="59"/>
    </location>
</feature>
<accession>A0A1J1I2G1</accession>
<dbReference type="AlphaFoldDB" id="A0A1J1I2G1"/>
<feature type="compositionally biased region" description="Polar residues" evidence="1">
    <location>
        <begin position="1"/>
        <end position="15"/>
    </location>
</feature>
<proteinExistence type="predicted"/>
<sequence>MGSMKSDVTSGSGDNADSRDKTSQLTKASRRSKLKYSGGLGKPRKQAEKKLTRQAKQAS</sequence>
<dbReference type="Proteomes" id="UP000183832">
    <property type="component" value="Unassembled WGS sequence"/>
</dbReference>
<name>A0A1J1I2G1_9DIPT</name>